<proteinExistence type="predicted"/>
<organism evidence="4 5">
    <name type="scientific">Sporothrix brasiliensis 5110</name>
    <dbReference type="NCBI Taxonomy" id="1398154"/>
    <lineage>
        <taxon>Eukaryota</taxon>
        <taxon>Fungi</taxon>
        <taxon>Dikarya</taxon>
        <taxon>Ascomycota</taxon>
        <taxon>Pezizomycotina</taxon>
        <taxon>Sordariomycetes</taxon>
        <taxon>Sordariomycetidae</taxon>
        <taxon>Ophiostomatales</taxon>
        <taxon>Ophiostomataceae</taxon>
        <taxon>Sporothrix</taxon>
    </lineage>
</organism>
<dbReference type="InterPro" id="IPR012880">
    <property type="entry name" value="Gryzun"/>
</dbReference>
<protein>
    <recommendedName>
        <fullName evidence="6">Glutathione transferase omega-1</fullName>
    </recommendedName>
</protein>
<dbReference type="PANTHER" id="PTHR14374">
    <property type="entry name" value="FOIE GRAS"/>
    <property type="match status" value="1"/>
</dbReference>
<feature type="region of interest" description="Disordered" evidence="1">
    <location>
        <begin position="1329"/>
        <end position="1357"/>
    </location>
</feature>
<dbReference type="PANTHER" id="PTHR14374:SF0">
    <property type="entry name" value="TRAFFICKING PROTEIN PARTICLE COMPLEX SUBUNIT 11"/>
    <property type="match status" value="1"/>
</dbReference>
<dbReference type="EMBL" id="AWTV01000006">
    <property type="protein sequence ID" value="KIH92578.1"/>
    <property type="molecule type" value="Genomic_DNA"/>
</dbReference>
<dbReference type="HOGENOM" id="CLU_003572_1_0_1"/>
<dbReference type="Pfam" id="PF07919">
    <property type="entry name" value="Gryzun"/>
    <property type="match status" value="1"/>
</dbReference>
<sequence length="1357" mass="148147">MDAYPAYSLTQNIPLLVTIGLPAVGDSGDDTSSWTLDAELKDQATLLRSELPVLDGNPVAEFSRYISTGDVSGPVPSGSQKWRGRASSQRYRFRVRTAGRTYYFPPRRARLPENFEAPEPQSVVLHSPFSPLSPSCHLYPDGIIDSRWIQKHQEIVPSVFLCFYSLTSDPTTATLQDNKIKSDINAFRTAVQQSGYRSRVAVAVFFAAPGDDSNSSTDGVAQERLENIRKGSGTDTKMFFAIPATTAAGAPADELHRVAENMLTNVYTVAMDYYRELGRHLRKKRGRGSAPQPSVPPTSGTSQTLSLAGWHVRYDVKAAVIAEFRQETDAALRLLDQAYETLLGPEVLAEAIPHWSPRWNEARLLVDTLAVRSLRCLLMAGQYSSAVRRWTVYRDRLRNLLDARGRGTANYGWQAWEARWAVVMADLIRRVGVPELDPRSGRNLFLLPERNMIAERLAPWEFLHHRGYWYRIAARHTAARRALAHQIPDDDRRPPDVSPASHVANRAFSYDDYMCPPPHSEYPLAGHGPGVNHSAAIVTYLELARDEFLQRRQTHVAAELALECGREYVSAKQWDAAVDLLAPLWTSSSAATGWSSWLDVREDLAWTLRAAVAELEEPRPDLLVSIDWELLHAQYTPRADWAYDVAKSLPASSKGVQGKQEADSVPVAVKLPEGTPPPSFLSAAFVFKNGEGKAGEAVLAQLTIRSDALAISVPIVLEELHLQFNSSIKPIVLRHSADATATFFTKGKTTHSTIHLEEEDEDDPGAGTKTINGGDDDDETRVLGLHGSANLTLQPQSTLVFELAIPLRQPGDAHAVSADLVYRCPLYSLQMKLPLASYVAGEGSRGGTPTWFLPRAGGRVSVPRADSQAIKILPRPPKLDIQLLHAPAATTAATPIPTVQYYTNEAIDLALELVNAEDADASVKLDVIMEGGSDEAGASGSSTPGFTLLVAGDEIDTAEPQTTDIASPTPPTAMLRSVPLGHVKAGHSVAIAIRIPPTTPSMDLDLTLRAAYHLVSDTATPITQQLSVKLSLSNPFEANYDLLPRMHPAAWPSLFDHEGIVASGIPEDTDAVNRGFHGLTQAWALVTRYASFATEDLRVVDLDLVIKPEPRISVQHTRTDGASHNGNDNGTLQTRDADGALTIKPQTMEESRFDLVVQKASLDDRDPVQLDVSFVITWQRLAPPGSPAGSAASAASLPTNTTTLPVPQLGLFGTEPRVLASVAYSRPSAPVPAIQLTLAIENASNHFLTFGLSMEPSADFAFSGAKLTTIHVLPMSRRATTYRLVPLVRGTWIRPALVVRDKYFQKVLRILPTEGMKMDKDGILVWVPPDVEEEEEEESGKEGDADGEKGGAEETNA</sequence>
<dbReference type="Proteomes" id="UP000031575">
    <property type="component" value="Unassembled WGS sequence"/>
</dbReference>
<feature type="region of interest" description="Disordered" evidence="1">
    <location>
        <begin position="282"/>
        <end position="303"/>
    </location>
</feature>
<dbReference type="VEuPathDB" id="FungiDB:SPBR_02194"/>
<dbReference type="RefSeq" id="XP_040620588.1">
    <property type="nucleotide sequence ID" value="XM_040760497.1"/>
</dbReference>
<feature type="domain" description="Gryzun putative trafficking through Golgi" evidence="2">
    <location>
        <begin position="678"/>
        <end position="1328"/>
    </location>
</feature>
<evidence type="ECO:0000313" key="4">
    <source>
        <dbReference type="EMBL" id="KIH92578.1"/>
    </source>
</evidence>
<dbReference type="OrthoDB" id="6278596at2759"/>
<dbReference type="GeneID" id="63675418"/>
<feature type="compositionally biased region" description="Polar residues" evidence="1">
    <location>
        <begin position="1117"/>
        <end position="1134"/>
    </location>
</feature>
<dbReference type="InterPro" id="IPR021773">
    <property type="entry name" value="TPC11"/>
</dbReference>
<evidence type="ECO:0000259" key="3">
    <source>
        <dbReference type="Pfam" id="PF11817"/>
    </source>
</evidence>
<gene>
    <name evidence="4" type="ORF">SPBR_02194</name>
</gene>
<keyword evidence="5" id="KW-1185">Reference proteome</keyword>
<reference evidence="4 5" key="1">
    <citation type="journal article" date="2014" name="BMC Genomics">
        <title>Comparative genomics of the major fungal agents of human and animal Sporotrichosis: Sporothrix schenckii and Sporothrix brasiliensis.</title>
        <authorList>
            <person name="Teixeira M.M."/>
            <person name="de Almeida L.G."/>
            <person name="Kubitschek-Barreira P."/>
            <person name="Alves F.L."/>
            <person name="Kioshima E.S."/>
            <person name="Abadio A.K."/>
            <person name="Fernandes L."/>
            <person name="Derengowski L.S."/>
            <person name="Ferreira K.S."/>
            <person name="Souza R.C."/>
            <person name="Ruiz J.C."/>
            <person name="de Andrade N.C."/>
            <person name="Paes H.C."/>
            <person name="Nicola A.M."/>
            <person name="Albuquerque P."/>
            <person name="Gerber A.L."/>
            <person name="Martins V.P."/>
            <person name="Peconick L.D."/>
            <person name="Neto A.V."/>
            <person name="Chaucanez C.B."/>
            <person name="Silva P.A."/>
            <person name="Cunha O.L."/>
            <person name="de Oliveira F.F."/>
            <person name="dos Santos T.C."/>
            <person name="Barros A.L."/>
            <person name="Soares M.A."/>
            <person name="de Oliveira L.M."/>
            <person name="Marini M.M."/>
            <person name="Villalobos-Duno H."/>
            <person name="Cunha M.M."/>
            <person name="de Hoog S."/>
            <person name="da Silveira J.F."/>
            <person name="Henrissat B."/>
            <person name="Nino-Vega G.A."/>
            <person name="Cisalpino P.S."/>
            <person name="Mora-Montes H.M."/>
            <person name="Almeida S.R."/>
            <person name="Stajich J.E."/>
            <person name="Lopes-Bezerra L.M."/>
            <person name="Vasconcelos A.T."/>
            <person name="Felipe M.S."/>
        </authorList>
    </citation>
    <scope>NUCLEOTIDE SEQUENCE [LARGE SCALE GENOMIC DNA]</scope>
    <source>
        <strain evidence="4 5">5110</strain>
    </source>
</reference>
<comment type="caution">
    <text evidence="4">The sequence shown here is derived from an EMBL/GenBank/DDBJ whole genome shotgun (WGS) entry which is preliminary data.</text>
</comment>
<name>A0A0C2FNG7_9PEZI</name>
<dbReference type="Pfam" id="PF11817">
    <property type="entry name" value="Foie-gras_1"/>
    <property type="match status" value="1"/>
</dbReference>
<evidence type="ECO:0000313" key="5">
    <source>
        <dbReference type="Proteomes" id="UP000031575"/>
    </source>
</evidence>
<evidence type="ECO:0008006" key="6">
    <source>
        <dbReference type="Google" id="ProtNLM"/>
    </source>
</evidence>
<evidence type="ECO:0000256" key="1">
    <source>
        <dbReference type="SAM" id="MobiDB-lite"/>
    </source>
</evidence>
<feature type="region of interest" description="Disordered" evidence="1">
    <location>
        <begin position="1117"/>
        <end position="1136"/>
    </location>
</feature>
<feature type="domain" description="Trafficking protein particle complex subunit 11" evidence="3">
    <location>
        <begin position="358"/>
        <end position="632"/>
    </location>
</feature>
<feature type="compositionally biased region" description="Acidic residues" evidence="1">
    <location>
        <begin position="1330"/>
        <end position="1339"/>
    </location>
</feature>
<accession>A0A0C2FNG7</accession>
<evidence type="ECO:0000259" key="2">
    <source>
        <dbReference type="Pfam" id="PF07919"/>
    </source>
</evidence>
<feature type="compositionally biased region" description="Basic and acidic residues" evidence="1">
    <location>
        <begin position="1340"/>
        <end position="1357"/>
    </location>
</feature>